<dbReference type="PANTHER" id="PTHR42083:SF1">
    <property type="entry name" value="MARVEL DOMAIN-CONTAINING PROTEIN"/>
    <property type="match status" value="1"/>
</dbReference>
<keyword evidence="3" id="KW-1185">Reference proteome</keyword>
<dbReference type="EMBL" id="JAPEUX010000010">
    <property type="protein sequence ID" value="KAJ4344367.1"/>
    <property type="molecule type" value="Genomic_DNA"/>
</dbReference>
<feature type="transmembrane region" description="Helical" evidence="1">
    <location>
        <begin position="186"/>
        <end position="207"/>
    </location>
</feature>
<name>A0A9W9C4Q2_9PLEO</name>
<dbReference type="GeneID" id="80915637"/>
<reference evidence="2" key="1">
    <citation type="submission" date="2022-10" db="EMBL/GenBank/DDBJ databases">
        <title>Tapping the CABI collections for fungal endophytes: first genome assemblies for Collariella, Neodidymelliopsis, Ascochyta clinopodiicola, Didymella pomorum, Didymosphaeria variabile, Neocosmospora piperis and Neocucurbitaria cava.</title>
        <authorList>
            <person name="Hill R."/>
        </authorList>
    </citation>
    <scope>NUCLEOTIDE SEQUENCE</scope>
    <source>
        <strain evidence="2">IMI 356815</strain>
    </source>
</reference>
<evidence type="ECO:0008006" key="4">
    <source>
        <dbReference type="Google" id="ProtNLM"/>
    </source>
</evidence>
<dbReference type="OrthoDB" id="5363290at2759"/>
<proteinExistence type="predicted"/>
<keyword evidence="1" id="KW-1133">Transmembrane helix</keyword>
<feature type="transmembrane region" description="Helical" evidence="1">
    <location>
        <begin position="145"/>
        <end position="166"/>
    </location>
</feature>
<dbReference type="RefSeq" id="XP_056064819.1">
    <property type="nucleotide sequence ID" value="XM_056220832.1"/>
</dbReference>
<feature type="transmembrane region" description="Helical" evidence="1">
    <location>
        <begin position="72"/>
        <end position="92"/>
    </location>
</feature>
<sequence length="243" mass="26408">MGKLNTAVKLGQTAVQVGRNAQDLHATTTELRAMDKRELGRAAGHTAYTEGAATGKDLGKTWLKTFEVVPRMVCRGLQFLFALIACGFYSYANHKDSEGIAPEWLFALTICGLSATTAVLFALATPLGAIPCIGSRIKLCRTYRAFAWDLVLFVCWLVTFALFAGIFLHRDNDEVYKGANPAPMKIAVWIDFANVLLWLASGVYGALKTFLGDKADQITGKLGTKMFGRKEEPAKAAGYAESV</sequence>
<dbReference type="AlphaFoldDB" id="A0A9W9C4Q2"/>
<dbReference type="PANTHER" id="PTHR42083">
    <property type="entry name" value="MARVEL DOMAIN-CONTAINING PROTEIN"/>
    <property type="match status" value="1"/>
</dbReference>
<comment type="caution">
    <text evidence="2">The sequence shown here is derived from an EMBL/GenBank/DDBJ whole genome shotgun (WGS) entry which is preliminary data.</text>
</comment>
<evidence type="ECO:0000313" key="2">
    <source>
        <dbReference type="EMBL" id="KAJ4344367.1"/>
    </source>
</evidence>
<keyword evidence="1" id="KW-0812">Transmembrane</keyword>
<evidence type="ECO:0000313" key="3">
    <source>
        <dbReference type="Proteomes" id="UP001140513"/>
    </source>
</evidence>
<feature type="transmembrane region" description="Helical" evidence="1">
    <location>
        <begin position="104"/>
        <end position="124"/>
    </location>
</feature>
<gene>
    <name evidence="2" type="ORF">N0V89_012107</name>
</gene>
<organism evidence="2 3">
    <name type="scientific">Didymosphaeria variabile</name>
    <dbReference type="NCBI Taxonomy" id="1932322"/>
    <lineage>
        <taxon>Eukaryota</taxon>
        <taxon>Fungi</taxon>
        <taxon>Dikarya</taxon>
        <taxon>Ascomycota</taxon>
        <taxon>Pezizomycotina</taxon>
        <taxon>Dothideomycetes</taxon>
        <taxon>Pleosporomycetidae</taxon>
        <taxon>Pleosporales</taxon>
        <taxon>Massarineae</taxon>
        <taxon>Didymosphaeriaceae</taxon>
        <taxon>Didymosphaeria</taxon>
    </lineage>
</organism>
<evidence type="ECO:0000256" key="1">
    <source>
        <dbReference type="SAM" id="Phobius"/>
    </source>
</evidence>
<dbReference type="Proteomes" id="UP001140513">
    <property type="component" value="Unassembled WGS sequence"/>
</dbReference>
<keyword evidence="1" id="KW-0472">Membrane</keyword>
<protein>
    <recommendedName>
        <fullName evidence="4">MARVEL domain-containing protein</fullName>
    </recommendedName>
</protein>
<accession>A0A9W9C4Q2</accession>